<feature type="transmembrane region" description="Helical" evidence="6">
    <location>
        <begin position="211"/>
        <end position="233"/>
    </location>
</feature>
<dbReference type="SUPFAM" id="SSF103473">
    <property type="entry name" value="MFS general substrate transporter"/>
    <property type="match status" value="1"/>
</dbReference>
<dbReference type="Pfam" id="PF07690">
    <property type="entry name" value="MFS_1"/>
    <property type="match status" value="1"/>
</dbReference>
<feature type="transmembrane region" description="Helical" evidence="6">
    <location>
        <begin position="274"/>
        <end position="291"/>
    </location>
</feature>
<feature type="transmembrane region" description="Helical" evidence="6">
    <location>
        <begin position="357"/>
        <end position="379"/>
    </location>
</feature>
<evidence type="ECO:0000256" key="5">
    <source>
        <dbReference type="ARBA" id="ARBA00023136"/>
    </source>
</evidence>
<keyword evidence="4 6" id="KW-1133">Transmembrane helix</keyword>
<dbReference type="Gene3D" id="1.20.1250.20">
    <property type="entry name" value="MFS general substrate transporter like domains"/>
    <property type="match status" value="1"/>
</dbReference>
<evidence type="ECO:0000256" key="3">
    <source>
        <dbReference type="ARBA" id="ARBA00022692"/>
    </source>
</evidence>
<dbReference type="PANTHER" id="PTHR23531">
    <property type="entry name" value="QUINOLENE RESISTANCE PROTEIN NORA"/>
    <property type="match status" value="1"/>
</dbReference>
<dbReference type="InterPro" id="IPR036259">
    <property type="entry name" value="MFS_trans_sf"/>
</dbReference>
<sequence>MENQNVFEQQLWTKNYMLVCFGNLLVFTSFYCLLPTLPIYVIDVLSGDSSDIGYIFGIFALAAVLARPLAGYLLDTGGRKVILLVSLCCLTLVIAFYNMAVSIFLLFTARAVHGFCWGVATTASGTVATDIIPAAQRGEGIGYFGLSATLAMAVGPLVGLEIVGFAGFTYLFNVSFGLAAVASLCMTGIAYKECIRGVSSSKLSNLFEPRVFLHATISFFIAVLYGGVLSFIVVFGKEIGVANPGTYFLAYAGALIISRPYAGRTFDLKGPFKIMAWGFVALGLSFVLLFFSKGFSLFVTSAVLFGVGFGVIQSTTLAMAINKVDPFSRGLANGTIMTAFDLGVGLGSILLGALSKFMGLATMFLVCSCVAIIPCILFFRYYTCEDKIASGNSNMLG</sequence>
<keyword evidence="3 6" id="KW-0812">Transmembrane</keyword>
<feature type="domain" description="Major facilitator superfamily (MFS) profile" evidence="7">
    <location>
        <begin position="15"/>
        <end position="386"/>
    </location>
</feature>
<feature type="transmembrane region" description="Helical" evidence="6">
    <location>
        <begin position="245"/>
        <end position="262"/>
    </location>
</feature>
<keyword evidence="2" id="KW-0813">Transport</keyword>
<keyword evidence="5 6" id="KW-0472">Membrane</keyword>
<feature type="transmembrane region" description="Helical" evidence="6">
    <location>
        <begin position="81"/>
        <end position="105"/>
    </location>
</feature>
<feature type="transmembrane region" description="Helical" evidence="6">
    <location>
        <begin position="297"/>
        <end position="319"/>
    </location>
</feature>
<evidence type="ECO:0000256" key="2">
    <source>
        <dbReference type="ARBA" id="ARBA00022448"/>
    </source>
</evidence>
<feature type="transmembrane region" description="Helical" evidence="6">
    <location>
        <begin position="170"/>
        <end position="191"/>
    </location>
</feature>
<dbReference type="PANTHER" id="PTHR23531:SF2">
    <property type="entry name" value="PERMEASE"/>
    <property type="match status" value="1"/>
</dbReference>
<dbReference type="PRINTS" id="PR01988">
    <property type="entry name" value="EXPORTERBACE"/>
</dbReference>
<feature type="transmembrane region" description="Helical" evidence="6">
    <location>
        <begin position="111"/>
        <end position="129"/>
    </location>
</feature>
<reference evidence="8" key="1">
    <citation type="submission" date="2024-05" db="EMBL/GenBank/DDBJ databases">
        <title>Isolation and characterization of Sporomusa carbonis sp. nov., a carboxydotrophic hydrogenogen in the genus of Sporomusa isolated from a charcoal burning pile.</title>
        <authorList>
            <person name="Boeer T."/>
            <person name="Rosenbaum F."/>
            <person name="Eysell L."/>
            <person name="Mueller V."/>
            <person name="Daniel R."/>
            <person name="Poehlein A."/>
        </authorList>
    </citation>
    <scope>NUCLEOTIDE SEQUENCE [LARGE SCALE GENOMIC DNA]</scope>
    <source>
        <strain evidence="8">DSM 10669</strain>
    </source>
</reference>
<dbReference type="EMBL" id="CP155573">
    <property type="protein sequence ID" value="XFO65508.1"/>
    <property type="molecule type" value="Genomic_DNA"/>
</dbReference>
<keyword evidence="9" id="KW-1185">Reference proteome</keyword>
<evidence type="ECO:0000256" key="1">
    <source>
        <dbReference type="ARBA" id="ARBA00004651"/>
    </source>
</evidence>
<dbReference type="RefSeq" id="WP_245867712.1">
    <property type="nucleotide sequence ID" value="NZ_CP155573.1"/>
</dbReference>
<evidence type="ECO:0000313" key="9">
    <source>
        <dbReference type="Proteomes" id="UP000216752"/>
    </source>
</evidence>
<dbReference type="InterPro" id="IPR011701">
    <property type="entry name" value="MFS"/>
</dbReference>
<dbReference type="InterPro" id="IPR022324">
    <property type="entry name" value="Bacilysin_exporter_BacE_put"/>
</dbReference>
<feature type="transmembrane region" description="Helical" evidence="6">
    <location>
        <begin position="16"/>
        <end position="40"/>
    </location>
</feature>
<accession>A0ABZ3IJE7</accession>
<dbReference type="CDD" id="cd17489">
    <property type="entry name" value="MFS_YfcJ_like"/>
    <property type="match status" value="1"/>
</dbReference>
<dbReference type="InterPro" id="IPR052714">
    <property type="entry name" value="MFS_Exporter"/>
</dbReference>
<feature type="transmembrane region" description="Helical" evidence="6">
    <location>
        <begin position="141"/>
        <end position="164"/>
    </location>
</feature>
<feature type="transmembrane region" description="Helical" evidence="6">
    <location>
        <begin position="52"/>
        <end position="74"/>
    </location>
</feature>
<evidence type="ECO:0000259" key="7">
    <source>
        <dbReference type="PROSITE" id="PS50850"/>
    </source>
</evidence>
<protein>
    <submittedName>
        <fullName evidence="8">Staphylopine export protein</fullName>
    </submittedName>
</protein>
<feature type="transmembrane region" description="Helical" evidence="6">
    <location>
        <begin position="331"/>
        <end position="351"/>
    </location>
</feature>
<organism evidence="8 9">
    <name type="scientific">Sporomusa silvacetica DSM 10669</name>
    <dbReference type="NCBI Taxonomy" id="1123289"/>
    <lineage>
        <taxon>Bacteria</taxon>
        <taxon>Bacillati</taxon>
        <taxon>Bacillota</taxon>
        <taxon>Negativicutes</taxon>
        <taxon>Selenomonadales</taxon>
        <taxon>Sporomusaceae</taxon>
        <taxon>Sporomusa</taxon>
    </lineage>
</organism>
<evidence type="ECO:0000256" key="6">
    <source>
        <dbReference type="SAM" id="Phobius"/>
    </source>
</evidence>
<proteinExistence type="predicted"/>
<gene>
    <name evidence="8" type="primary">cntE_2</name>
    <name evidence="8" type="ORF">SPSIL_016370</name>
</gene>
<dbReference type="Proteomes" id="UP000216752">
    <property type="component" value="Chromosome"/>
</dbReference>
<evidence type="ECO:0000313" key="8">
    <source>
        <dbReference type="EMBL" id="XFO65508.1"/>
    </source>
</evidence>
<name>A0ABZ3IJE7_9FIRM</name>
<dbReference type="PROSITE" id="PS50850">
    <property type="entry name" value="MFS"/>
    <property type="match status" value="1"/>
</dbReference>
<dbReference type="InterPro" id="IPR020846">
    <property type="entry name" value="MFS_dom"/>
</dbReference>
<comment type="subcellular location">
    <subcellularLocation>
        <location evidence="1">Cell membrane</location>
        <topology evidence="1">Multi-pass membrane protein</topology>
    </subcellularLocation>
</comment>
<evidence type="ECO:0000256" key="4">
    <source>
        <dbReference type="ARBA" id="ARBA00022989"/>
    </source>
</evidence>